<comment type="caution">
    <text evidence="1">The sequence shown here is derived from an EMBL/GenBank/DDBJ whole genome shotgun (WGS) entry which is preliminary data.</text>
</comment>
<keyword evidence="2" id="KW-1185">Reference proteome</keyword>
<reference evidence="1" key="1">
    <citation type="submission" date="2022-02" db="EMBL/GenBank/DDBJ databases">
        <title>Plant Genome Project.</title>
        <authorList>
            <person name="Zhang R.-G."/>
        </authorList>
    </citation>
    <scope>NUCLEOTIDE SEQUENCE</scope>
    <source>
        <strain evidence="1">AT1</strain>
    </source>
</reference>
<protein>
    <submittedName>
        <fullName evidence="1">Uncharacterized protein</fullName>
    </submittedName>
</protein>
<organism evidence="1 2">
    <name type="scientific">Rhododendron molle</name>
    <name type="common">Chinese azalea</name>
    <name type="synonym">Azalea mollis</name>
    <dbReference type="NCBI Taxonomy" id="49168"/>
    <lineage>
        <taxon>Eukaryota</taxon>
        <taxon>Viridiplantae</taxon>
        <taxon>Streptophyta</taxon>
        <taxon>Embryophyta</taxon>
        <taxon>Tracheophyta</taxon>
        <taxon>Spermatophyta</taxon>
        <taxon>Magnoliopsida</taxon>
        <taxon>eudicotyledons</taxon>
        <taxon>Gunneridae</taxon>
        <taxon>Pentapetalae</taxon>
        <taxon>asterids</taxon>
        <taxon>Ericales</taxon>
        <taxon>Ericaceae</taxon>
        <taxon>Ericoideae</taxon>
        <taxon>Rhodoreae</taxon>
        <taxon>Rhododendron</taxon>
    </lineage>
</organism>
<dbReference type="EMBL" id="CM046389">
    <property type="protein sequence ID" value="KAI8567675.1"/>
    <property type="molecule type" value="Genomic_DNA"/>
</dbReference>
<evidence type="ECO:0000313" key="2">
    <source>
        <dbReference type="Proteomes" id="UP001062846"/>
    </source>
</evidence>
<proteinExistence type="predicted"/>
<accession>A0ACC0PQB5</accession>
<sequence length="97" mass="10609">MVDGFRRSRTTGCKGVTSLVLNQGDVRNPKPGEGKSYEKGSPIVMWRGRKFGKSFAQVVGGESSKSRELKEQNTILKILSVGNGWLDRSAVASSDYE</sequence>
<dbReference type="Proteomes" id="UP001062846">
    <property type="component" value="Chromosome 2"/>
</dbReference>
<name>A0ACC0PQB5_RHOML</name>
<gene>
    <name evidence="1" type="ORF">RHMOL_Rhmol02G0140100</name>
</gene>
<evidence type="ECO:0000313" key="1">
    <source>
        <dbReference type="EMBL" id="KAI8567675.1"/>
    </source>
</evidence>